<dbReference type="RefSeq" id="WP_182581810.1">
    <property type="nucleotide sequence ID" value="NZ_JABVCQ010000001.1"/>
</dbReference>
<dbReference type="GO" id="GO:1990351">
    <property type="term" value="C:transporter complex"/>
    <property type="evidence" value="ECO:0007669"/>
    <property type="project" value="TreeGrafter"/>
</dbReference>
<evidence type="ECO:0000256" key="3">
    <source>
        <dbReference type="ARBA" id="ARBA00023139"/>
    </source>
</evidence>
<protein>
    <recommendedName>
        <fullName evidence="6">LPS-assembly lipoprotein LptE</fullName>
    </recommendedName>
</protein>
<evidence type="ECO:0000256" key="6">
    <source>
        <dbReference type="HAMAP-Rule" id="MF_01186"/>
    </source>
</evidence>
<evidence type="ECO:0000256" key="2">
    <source>
        <dbReference type="ARBA" id="ARBA00023136"/>
    </source>
</evidence>
<keyword evidence="3 6" id="KW-0564">Palmitate</keyword>
<comment type="similarity">
    <text evidence="6">Belongs to the LptE lipoprotein family.</text>
</comment>
<evidence type="ECO:0000256" key="5">
    <source>
        <dbReference type="ARBA" id="ARBA00023288"/>
    </source>
</evidence>
<keyword evidence="8" id="KW-1185">Reference proteome</keyword>
<evidence type="ECO:0000256" key="4">
    <source>
        <dbReference type="ARBA" id="ARBA00023237"/>
    </source>
</evidence>
<keyword evidence="4 6" id="KW-0998">Cell outer membrane</keyword>
<evidence type="ECO:0000256" key="1">
    <source>
        <dbReference type="ARBA" id="ARBA00022729"/>
    </source>
</evidence>
<dbReference type="Pfam" id="PF04390">
    <property type="entry name" value="LptE"/>
    <property type="match status" value="1"/>
</dbReference>
<dbReference type="InterPro" id="IPR007485">
    <property type="entry name" value="LPS_assembly_LptE"/>
</dbReference>
<comment type="caution">
    <text evidence="7">The sequence shown here is derived from an EMBL/GenBank/DDBJ whole genome shotgun (WGS) entry which is preliminary data.</text>
</comment>
<dbReference type="GO" id="GO:0043165">
    <property type="term" value="P:Gram-negative-bacterium-type cell outer membrane assembly"/>
    <property type="evidence" value="ECO:0007669"/>
    <property type="project" value="UniProtKB-UniRule"/>
</dbReference>
<dbReference type="Gene3D" id="3.30.160.150">
    <property type="entry name" value="Lipoprotein like domain"/>
    <property type="match status" value="1"/>
</dbReference>
<dbReference type="PANTHER" id="PTHR38098:SF1">
    <property type="entry name" value="LPS-ASSEMBLY LIPOPROTEIN LPTE"/>
    <property type="match status" value="1"/>
</dbReference>
<keyword evidence="2 6" id="KW-0472">Membrane</keyword>
<dbReference type="PANTHER" id="PTHR38098">
    <property type="entry name" value="LPS-ASSEMBLY LIPOPROTEIN LPTE"/>
    <property type="match status" value="1"/>
</dbReference>
<dbReference type="EMBL" id="JABVCQ010000001">
    <property type="protein sequence ID" value="MBB1124708.1"/>
    <property type="molecule type" value="Genomic_DNA"/>
</dbReference>
<gene>
    <name evidence="6" type="primary">lptE</name>
    <name evidence="7" type="ORF">HUK38_00495</name>
</gene>
<comment type="subunit">
    <text evidence="6">Component of the lipopolysaccharide transport and assembly complex. Interacts with LptD.</text>
</comment>
<dbReference type="GO" id="GO:0009279">
    <property type="term" value="C:cell outer membrane"/>
    <property type="evidence" value="ECO:0007669"/>
    <property type="project" value="UniProtKB-SubCell"/>
</dbReference>
<keyword evidence="5 6" id="KW-0449">Lipoprotein</keyword>
<dbReference type="PROSITE" id="PS51257">
    <property type="entry name" value="PROKAR_LIPOPROTEIN"/>
    <property type="match status" value="1"/>
</dbReference>
<comment type="function">
    <text evidence="6">Together with LptD, is involved in the assembly of lipopolysaccharide (LPS) at the surface of the outer membrane. Required for the proper assembly of LptD. Binds LPS and may serve as the LPS recognition site at the outer membrane.</text>
</comment>
<dbReference type="AlphaFoldDB" id="A0A839HBM8"/>
<dbReference type="GO" id="GO:0015920">
    <property type="term" value="P:lipopolysaccharide transport"/>
    <property type="evidence" value="ECO:0007669"/>
    <property type="project" value="TreeGrafter"/>
</dbReference>
<evidence type="ECO:0000313" key="7">
    <source>
        <dbReference type="EMBL" id="MBB1124708.1"/>
    </source>
</evidence>
<sequence length="177" mass="19608">MSYLKNSAAWRVLFLIASGLVMSCGFHLRGSFELPADLTPVYVQPGTAISAALMERLRNSQIALTDQPATAAFSVRIVNEERQSRIVAVDRDGKALAYELSYRVQCEAQRRDGQVLLPLQTITVVRMFDDNPDVAVLGKQLESDLIYRDLIADVADSLLLRLRAALMVKTTTPSQSH</sequence>
<evidence type="ECO:0000313" key="8">
    <source>
        <dbReference type="Proteomes" id="UP000548632"/>
    </source>
</evidence>
<name>A0A839HBM8_9GAMM</name>
<dbReference type="Proteomes" id="UP000548632">
    <property type="component" value="Unassembled WGS sequence"/>
</dbReference>
<dbReference type="HAMAP" id="MF_01186">
    <property type="entry name" value="LPS_assembly_LptE"/>
    <property type="match status" value="1"/>
</dbReference>
<dbReference type="GO" id="GO:0001530">
    <property type="term" value="F:lipopolysaccharide binding"/>
    <property type="evidence" value="ECO:0007669"/>
    <property type="project" value="TreeGrafter"/>
</dbReference>
<proteinExistence type="inferred from homology"/>
<accession>A0A839HBM8</accession>
<keyword evidence="1 6" id="KW-0732">Signal</keyword>
<comment type="subcellular location">
    <subcellularLocation>
        <location evidence="6">Cell outer membrane</location>
        <topology evidence="6">Lipid-anchor</topology>
    </subcellularLocation>
</comment>
<organism evidence="7 8">
    <name type="scientific">Thiospirillum jenense</name>
    <dbReference type="NCBI Taxonomy" id="1653858"/>
    <lineage>
        <taxon>Bacteria</taxon>
        <taxon>Pseudomonadati</taxon>
        <taxon>Pseudomonadota</taxon>
        <taxon>Gammaproteobacteria</taxon>
        <taxon>Chromatiales</taxon>
        <taxon>Chromatiaceae</taxon>
        <taxon>Thiospirillum</taxon>
    </lineage>
</organism>
<reference evidence="7 8" key="1">
    <citation type="journal article" date="2020" name="Arch. Microbiol.">
        <title>The genome sequence of the giant phototrophic gammaproteobacterium Thiospirillum jenense gives insight into its physiological properties and phylogenetic relationships.</title>
        <authorList>
            <person name="Imhoff J.F."/>
            <person name="Meyer T.E."/>
            <person name="Kyndt J.A."/>
        </authorList>
    </citation>
    <scope>NUCLEOTIDE SEQUENCE [LARGE SCALE GENOMIC DNA]</scope>
    <source>
        <strain evidence="7 8">DSM 216</strain>
    </source>
</reference>